<dbReference type="InterPro" id="IPR036322">
    <property type="entry name" value="WD40_repeat_dom_sf"/>
</dbReference>
<dbReference type="CDD" id="cd00200">
    <property type="entry name" value="WD40"/>
    <property type="match status" value="2"/>
</dbReference>
<feature type="repeat" description="WD" evidence="3">
    <location>
        <begin position="1335"/>
        <end position="1376"/>
    </location>
</feature>
<dbReference type="SMART" id="SM00320">
    <property type="entry name" value="WD40"/>
    <property type="match status" value="12"/>
</dbReference>
<feature type="repeat" description="WD" evidence="3">
    <location>
        <begin position="1461"/>
        <end position="1498"/>
    </location>
</feature>
<feature type="non-terminal residue" evidence="6">
    <location>
        <position position="1806"/>
    </location>
</feature>
<protein>
    <recommendedName>
        <fullName evidence="5">Arm-like repeat domain-containing protein</fullName>
    </recommendedName>
</protein>
<keyword evidence="7" id="KW-1185">Reference proteome</keyword>
<dbReference type="InterPro" id="IPR027417">
    <property type="entry name" value="P-loop_NTPase"/>
</dbReference>
<evidence type="ECO:0000256" key="2">
    <source>
        <dbReference type="ARBA" id="ARBA00022737"/>
    </source>
</evidence>
<accession>A0A9P6UH52</accession>
<dbReference type="PANTHER" id="PTHR19879">
    <property type="entry name" value="TRANSCRIPTION INITIATION FACTOR TFIID"/>
    <property type="match status" value="1"/>
</dbReference>
<dbReference type="InterPro" id="IPR019775">
    <property type="entry name" value="WD40_repeat_CS"/>
</dbReference>
<dbReference type="Pfam" id="PF23948">
    <property type="entry name" value="ARM_5"/>
    <property type="match status" value="1"/>
</dbReference>
<evidence type="ECO:0000313" key="6">
    <source>
        <dbReference type="EMBL" id="KAG0297342.1"/>
    </source>
</evidence>
<gene>
    <name evidence="6" type="ORF">BGZ97_004312</name>
</gene>
<feature type="repeat" description="WD" evidence="3">
    <location>
        <begin position="1167"/>
        <end position="1208"/>
    </location>
</feature>
<dbReference type="Gene3D" id="2.130.10.10">
    <property type="entry name" value="YVTN repeat-like/Quinoprotein amine dehydrogenase"/>
    <property type="match status" value="4"/>
</dbReference>
<feature type="repeat" description="WD" evidence="3">
    <location>
        <begin position="1251"/>
        <end position="1292"/>
    </location>
</feature>
<dbReference type="Gene3D" id="3.40.50.300">
    <property type="entry name" value="P-loop containing nucleotide triphosphate hydrolases"/>
    <property type="match status" value="1"/>
</dbReference>
<reference evidence="6" key="1">
    <citation type="journal article" date="2020" name="Fungal Divers.">
        <title>Resolving the Mortierellaceae phylogeny through synthesis of multi-gene phylogenetics and phylogenomics.</title>
        <authorList>
            <person name="Vandepol N."/>
            <person name="Liber J."/>
            <person name="Desiro A."/>
            <person name="Na H."/>
            <person name="Kennedy M."/>
            <person name="Barry K."/>
            <person name="Grigoriev I.V."/>
            <person name="Miller A.N."/>
            <person name="O'Donnell K."/>
            <person name="Stajich J.E."/>
            <person name="Bonito G."/>
        </authorList>
    </citation>
    <scope>NUCLEOTIDE SEQUENCE</scope>
    <source>
        <strain evidence="6">NVP60</strain>
    </source>
</reference>
<feature type="repeat" description="WD" evidence="3">
    <location>
        <begin position="1293"/>
        <end position="1334"/>
    </location>
</feature>
<evidence type="ECO:0000259" key="5">
    <source>
        <dbReference type="Pfam" id="PF23948"/>
    </source>
</evidence>
<keyword evidence="1 3" id="KW-0853">WD repeat</keyword>
<dbReference type="InterPro" id="IPR001680">
    <property type="entry name" value="WD40_rpt"/>
</dbReference>
<feature type="region of interest" description="Disordered" evidence="4">
    <location>
        <begin position="1"/>
        <end position="35"/>
    </location>
</feature>
<evidence type="ECO:0000256" key="3">
    <source>
        <dbReference type="PROSITE-ProRule" id="PRU00221"/>
    </source>
</evidence>
<sequence length="1806" mass="199763">PSNNNLPPLPQVIRQQPGAPSAIEPYSDKDSTPLTSIALRSTSTPSTLDSDPKAAVAPVSPAAASGGRLNIFLQNIAVHSLKAPLPPPGVRLETTMQLAYFNQLLHTHLSPSLAAASFTAGLDSSQQASVNAFLQDKEEQKKVRELTIRVVEEFVADTLKSAEEIAEVVLLAPYLDQEYYRKLLSCFIAEFEAAKLLDIDLLQGLVQLVQCAKADYLQPDDLVRILVVLRIRLQDTHQQTTKHPYYLILALSRLLDVMVEGKVQDLKRVVDHEPLSTLLGQMMESADPYLKHQATYALHGLLHIPNDETRRQFVLRHAGNITMGLLEVVNVCKLDFGGLSEGAEKLRDATVNALEIGGKALSGAQSIYESGQGIAASVKGGILSRGRLLWYAALRETREHIHNGRLLDFNRLVFEAPCSREAEFQWGVCQLLGEIAIDPHWEATIRQHSVDFLAELYKSDTTKSANKEIGQCILSILHQVVVLPEAPLSNHAQLVLQGLEKEGDIGKQALYRDIKDDPANLYPLWTLTPTPASSPLLVRVLAIPDVEYSIHRLRSQRLKERENVLYIPPQAKPTLQSTDDTFFPLMEKNLDFLAGPGQVMLLLGDSGGGKSTFNLELEHTLWKAYKRGGAIPLHINLPAIDNPQQNMIAKQLQQLNFSDVQIQELKQHRQFIIICDGYDESQLKKNIYATNLINQPGQWTAKMVISCRSQYLGLDYRARFQPTGDRYQQPIAGLFQEAVIAPFSRTQIEQYVEQFVQKASAQVINPNLASWTAKDYMDKLNKIPKMIELVSNPFLLTLALRALPHVVRSNQDLSNIRLTRIGLYDSFIEEWLETNKLRLEASTLSVEAEETFEALLNEGFVQQGINYQKDLAAAIFHHQGGNPVVEYSQIRESKSWKGLFFGSDAQATLLRESSPLTRSGRQYRFLHRSILEYLYSRVMSDSLGSSQLSEYNGTGATESIESFLNHPLNQRSIVSEPLILQFLAERAELDPLFRLRLLIAVEESKVDVKTSQAAANAISILVMAGVRFNGSDLRGIRIPGADIHGGQFDSADMEGADLSNVNLSKAWLRQANLSGTQMGGAQFGQLPYVAVGADVMKCVFSSDGALLAVSTLKSEINVYNTMTWAKIAEHTGWCIMAISPTTRELAKSVHYNVEIVDIHTGKRRLLLAGHTGIVRTISYSLDGSVIATVSDDTTVRLWSTESGNSLHVLRDHTDCVYSVAFSPSGLHLVSCSEDKTVRTWDTKTGESLLLLERHVNHVASVSYSPDGHQIASADYGGIIILWDAHTGASIRDLAGHYKHIHCVAYSPDGHQLASCGIDMTIRLWDPRNGNLVAVLSGHNESVTSLSFSPKGDYIASGSLDRTVHLWEVGRGLLSTTSDITMDGLWHIDISPDGLRTVASNPDGSARLWETQSGKPGPILPSHSDGTHKVLFSPIGDRIASANREGTIRLWCARTGGSVHCFESHELSDLSFTLSPNGRQIATAGKDNTVRLWDAETGEPGLILGDHTDKINSLAYSPSGDRIASCSSDKTVRLWCSLTGEQLKLLFLQVAVLRLAFSPDGQGLVSLFRQNGTIRCWDSQSGELTDQLPSEGYYNLCCCFSPCGKLIATVGMEGLLRLWSRTSGNWSEVFRSTIGVSFDLRWRQGLNERMYLIATSFRDVSVWELRESVGSYYLQMLWRLGKNELSMVGTNMRGASGLSTANLALYGYFGMTELLWEMISVDLTKGTLEVQAVVDSLWNKRVREEFELEMNNIADKTNEASASSGTNFLMPRQKTRMVERTNVPAAALPLDHMLGQDSLHSTYVSGA</sequence>
<name>A0A9P6UH52_9FUNG</name>
<dbReference type="InterPro" id="IPR015943">
    <property type="entry name" value="WD40/YVTN_repeat-like_dom_sf"/>
</dbReference>
<dbReference type="Pfam" id="PF00400">
    <property type="entry name" value="WD40"/>
    <property type="match status" value="10"/>
</dbReference>
<dbReference type="PRINTS" id="PR00320">
    <property type="entry name" value="GPROTEINBRPT"/>
</dbReference>
<evidence type="ECO:0000256" key="4">
    <source>
        <dbReference type="SAM" id="MobiDB-lite"/>
    </source>
</evidence>
<dbReference type="Pfam" id="PF00805">
    <property type="entry name" value="Pentapeptide"/>
    <property type="match status" value="1"/>
</dbReference>
<dbReference type="PANTHER" id="PTHR19879:SF9">
    <property type="entry name" value="TRANSCRIPTION INITIATION FACTOR TFIID SUBUNIT 5"/>
    <property type="match status" value="1"/>
</dbReference>
<dbReference type="PROSITE" id="PS50294">
    <property type="entry name" value="WD_REPEATS_REGION"/>
    <property type="match status" value="8"/>
</dbReference>
<feature type="repeat" description="WD" evidence="3">
    <location>
        <begin position="1419"/>
        <end position="1460"/>
    </location>
</feature>
<feature type="domain" description="Arm-like repeat" evidence="5">
    <location>
        <begin position="135"/>
        <end position="477"/>
    </location>
</feature>
<dbReference type="InterPro" id="IPR020472">
    <property type="entry name" value="WD40_PAC1"/>
</dbReference>
<feature type="repeat" description="WD" evidence="3">
    <location>
        <begin position="1503"/>
        <end position="1534"/>
    </location>
</feature>
<comment type="caution">
    <text evidence="6">The sequence shown here is derived from an EMBL/GenBank/DDBJ whole genome shotgun (WGS) entry which is preliminary data.</text>
</comment>
<dbReference type="SUPFAM" id="SSF141571">
    <property type="entry name" value="Pentapeptide repeat-like"/>
    <property type="match status" value="1"/>
</dbReference>
<dbReference type="InterPro" id="IPR011047">
    <property type="entry name" value="Quinoprotein_ADH-like_sf"/>
</dbReference>
<dbReference type="SUPFAM" id="SSF50978">
    <property type="entry name" value="WD40 repeat-like"/>
    <property type="match status" value="1"/>
</dbReference>
<dbReference type="Gene3D" id="2.160.20.80">
    <property type="entry name" value="E3 ubiquitin-protein ligase SopA"/>
    <property type="match status" value="1"/>
</dbReference>
<feature type="repeat" description="WD" evidence="3">
    <location>
        <begin position="1209"/>
        <end position="1250"/>
    </location>
</feature>
<organism evidence="6 7">
    <name type="scientific">Linnemannia gamsii</name>
    <dbReference type="NCBI Taxonomy" id="64522"/>
    <lineage>
        <taxon>Eukaryota</taxon>
        <taxon>Fungi</taxon>
        <taxon>Fungi incertae sedis</taxon>
        <taxon>Mucoromycota</taxon>
        <taxon>Mortierellomycotina</taxon>
        <taxon>Mortierellomycetes</taxon>
        <taxon>Mortierellales</taxon>
        <taxon>Mortierellaceae</taxon>
        <taxon>Linnemannia</taxon>
    </lineage>
</organism>
<dbReference type="PROSITE" id="PS50082">
    <property type="entry name" value="WD_REPEATS_2"/>
    <property type="match status" value="8"/>
</dbReference>
<dbReference type="EMBL" id="JAAAIN010002070">
    <property type="protein sequence ID" value="KAG0297342.1"/>
    <property type="molecule type" value="Genomic_DNA"/>
</dbReference>
<evidence type="ECO:0000256" key="1">
    <source>
        <dbReference type="ARBA" id="ARBA00022574"/>
    </source>
</evidence>
<dbReference type="OrthoDB" id="538223at2759"/>
<dbReference type="InterPro" id="IPR056251">
    <property type="entry name" value="Arm_rpt_dom"/>
</dbReference>
<feature type="non-terminal residue" evidence="6">
    <location>
        <position position="1"/>
    </location>
</feature>
<dbReference type="SUPFAM" id="SSF50998">
    <property type="entry name" value="Quinoprotein alcohol dehydrogenase-like"/>
    <property type="match status" value="1"/>
</dbReference>
<dbReference type="PROSITE" id="PS00678">
    <property type="entry name" value="WD_REPEATS_1"/>
    <property type="match status" value="3"/>
</dbReference>
<dbReference type="InterPro" id="IPR001646">
    <property type="entry name" value="5peptide_repeat"/>
</dbReference>
<evidence type="ECO:0000313" key="7">
    <source>
        <dbReference type="Proteomes" id="UP000823405"/>
    </source>
</evidence>
<dbReference type="Proteomes" id="UP000823405">
    <property type="component" value="Unassembled WGS sequence"/>
</dbReference>
<keyword evidence="2" id="KW-0677">Repeat</keyword>
<proteinExistence type="predicted"/>